<organism evidence="2 3">
    <name type="scientific">Oenococcus oeni (strain ATCC BAA-331 / PSU-1)</name>
    <dbReference type="NCBI Taxonomy" id="203123"/>
    <lineage>
        <taxon>Bacteria</taxon>
        <taxon>Bacillati</taxon>
        <taxon>Bacillota</taxon>
        <taxon>Bacilli</taxon>
        <taxon>Lactobacillales</taxon>
        <taxon>Lactobacillaceae</taxon>
        <taxon>Oenococcus</taxon>
    </lineage>
</organism>
<dbReference type="InterPro" id="IPR005122">
    <property type="entry name" value="Uracil-DNA_glycosylase-like"/>
</dbReference>
<evidence type="ECO:0000313" key="3">
    <source>
        <dbReference type="Proteomes" id="UP000000774"/>
    </source>
</evidence>
<dbReference type="NCBIfam" id="TIGR04274">
    <property type="entry name" value="hypoxanDNAglyco"/>
    <property type="match status" value="1"/>
</dbReference>
<evidence type="ECO:0000313" key="2">
    <source>
        <dbReference type="EMBL" id="ABJ56475.1"/>
    </source>
</evidence>
<feature type="domain" description="Uracil-DNA glycosylase-like" evidence="1">
    <location>
        <begin position="26"/>
        <end position="181"/>
    </location>
</feature>
<keyword evidence="3" id="KW-1185">Reference proteome</keyword>
<dbReference type="HOGENOM" id="CLU_094865_1_0_9"/>
<gene>
    <name evidence="2" type="ordered locus">OEOE_0526</name>
</gene>
<proteinExistence type="predicted"/>
<dbReference type="RefSeq" id="WP_011677504.1">
    <property type="nucleotide sequence ID" value="NC_008528.1"/>
</dbReference>
<dbReference type="eggNOG" id="COG3663">
    <property type="taxonomic scope" value="Bacteria"/>
</dbReference>
<dbReference type="CDD" id="cd10032">
    <property type="entry name" value="UDG-F6_HDG"/>
    <property type="match status" value="1"/>
</dbReference>
<dbReference type="KEGG" id="ooe:OEOE_0526"/>
<dbReference type="AlphaFoldDB" id="Q04GE7"/>
<dbReference type="Proteomes" id="UP000000774">
    <property type="component" value="Chromosome"/>
</dbReference>
<dbReference type="InterPro" id="IPR026353">
    <property type="entry name" value="Hypoxan-DNA_Glyclase"/>
</dbReference>
<reference evidence="2 3" key="1">
    <citation type="journal article" date="2006" name="Proc. Natl. Acad. Sci. U.S.A.">
        <title>Comparative genomics of the lactic acid bacteria.</title>
        <authorList>
            <person name="Makarova K."/>
            <person name="Slesarev A."/>
            <person name="Wolf Y."/>
            <person name="Sorokin A."/>
            <person name="Mirkin B."/>
            <person name="Koonin E."/>
            <person name="Pavlov A."/>
            <person name="Pavlova N."/>
            <person name="Karamychev V."/>
            <person name="Polouchine N."/>
            <person name="Shakhova V."/>
            <person name="Grigoriev I."/>
            <person name="Lou Y."/>
            <person name="Rohksar D."/>
            <person name="Lucas S."/>
            <person name="Huang K."/>
            <person name="Goodstein D.M."/>
            <person name="Hawkins T."/>
            <person name="Plengvidhya V."/>
            <person name="Welker D."/>
            <person name="Hughes J."/>
            <person name="Goh Y."/>
            <person name="Benson A."/>
            <person name="Baldwin K."/>
            <person name="Lee J.H."/>
            <person name="Diaz-Muniz I."/>
            <person name="Dosti B."/>
            <person name="Smeianov V."/>
            <person name="Wechter W."/>
            <person name="Barabote R."/>
            <person name="Lorca G."/>
            <person name="Altermann E."/>
            <person name="Barrangou R."/>
            <person name="Ganesan B."/>
            <person name="Xie Y."/>
            <person name="Rawsthorne H."/>
            <person name="Tamir D."/>
            <person name="Parker C."/>
            <person name="Breidt F."/>
            <person name="Broadbent J."/>
            <person name="Hutkins R."/>
            <person name="O'Sullivan D."/>
            <person name="Steele J."/>
            <person name="Unlu G."/>
            <person name="Saier M."/>
            <person name="Klaenhammer T."/>
            <person name="Richardson P."/>
            <person name="Kozyavkin S."/>
            <person name="Weimer B."/>
            <person name="Mills D."/>
        </authorList>
    </citation>
    <scope>NUCLEOTIDE SEQUENCE [LARGE SCALE GENOMIC DNA]</scope>
    <source>
        <strain evidence="3">ATCC BAA-331 / PSU-1</strain>
    </source>
</reference>
<accession>Q04GE7</accession>
<dbReference type="EMBL" id="CP000411">
    <property type="protein sequence ID" value="ABJ56475.1"/>
    <property type="molecule type" value="Genomic_DNA"/>
</dbReference>
<dbReference type="Pfam" id="PF03167">
    <property type="entry name" value="UDG"/>
    <property type="match status" value="1"/>
</dbReference>
<dbReference type="Gene3D" id="3.40.470.10">
    <property type="entry name" value="Uracil-DNA glycosylase-like domain"/>
    <property type="match status" value="1"/>
</dbReference>
<evidence type="ECO:0000259" key="1">
    <source>
        <dbReference type="SMART" id="SM00986"/>
    </source>
</evidence>
<dbReference type="SMART" id="SM00986">
    <property type="entry name" value="UDG"/>
    <property type="match status" value="1"/>
</dbReference>
<sequence length="194" mass="22136">MNRKRSLIKTTKKAKSEFIHVIHPWPPIYDENSKVLLLGSLPSPKSLASGFYYGSPQNIFWSTLAKTLGVDEPEKSKEARLSFALKHRVAIWITLKEADIIGAQDSTIKNPVPNDFSDILKNSQIRTIFTEGKKATELFNKLAAPKIGQESVYLPSTSPANRAHRPNRFLWNVGIWLKTLLMTDLKRKYCYCRF</sequence>
<dbReference type="STRING" id="203123.OEOE_0526"/>
<protein>
    <submittedName>
        <fullName evidence="2">G:T/U mismatch-specific DNA glycosylase</fullName>
    </submittedName>
</protein>
<dbReference type="InterPro" id="IPR036895">
    <property type="entry name" value="Uracil-DNA_glycosylase-like_sf"/>
</dbReference>
<dbReference type="SUPFAM" id="SSF52141">
    <property type="entry name" value="Uracil-DNA glycosylase-like"/>
    <property type="match status" value="1"/>
</dbReference>
<name>Q04GE7_OENOB</name>
<dbReference type="SMART" id="SM00987">
    <property type="entry name" value="UreE_C"/>
    <property type="match status" value="1"/>
</dbReference>